<dbReference type="PROSITE" id="PS00211">
    <property type="entry name" value="ABC_TRANSPORTER_1"/>
    <property type="match status" value="1"/>
</dbReference>
<evidence type="ECO:0000259" key="5">
    <source>
        <dbReference type="PROSITE" id="PS50893"/>
    </source>
</evidence>
<evidence type="ECO:0000256" key="2">
    <source>
        <dbReference type="ARBA" id="ARBA00022448"/>
    </source>
</evidence>
<dbReference type="PROSITE" id="PS50893">
    <property type="entry name" value="ABC_TRANSPORTER_2"/>
    <property type="match status" value="1"/>
</dbReference>
<dbReference type="CDD" id="cd03257">
    <property type="entry name" value="ABC_NikE_OppD_transporters"/>
    <property type="match status" value="1"/>
</dbReference>
<keyword evidence="2" id="KW-0813">Transport</keyword>
<dbReference type="PANTHER" id="PTHR43776">
    <property type="entry name" value="TRANSPORT ATP-BINDING PROTEIN"/>
    <property type="match status" value="1"/>
</dbReference>
<dbReference type="NCBIfam" id="TIGR01727">
    <property type="entry name" value="oligo_HPY"/>
    <property type="match status" value="1"/>
</dbReference>
<dbReference type="InterPro" id="IPR003439">
    <property type="entry name" value="ABC_transporter-like_ATP-bd"/>
</dbReference>
<evidence type="ECO:0000313" key="6">
    <source>
        <dbReference type="EMBL" id="OCG76442.1"/>
    </source>
</evidence>
<evidence type="ECO:0000256" key="4">
    <source>
        <dbReference type="ARBA" id="ARBA00022840"/>
    </source>
</evidence>
<dbReference type="GO" id="GO:0055085">
    <property type="term" value="P:transmembrane transport"/>
    <property type="evidence" value="ECO:0007669"/>
    <property type="project" value="UniProtKB-ARBA"/>
</dbReference>
<dbReference type="STRING" id="904291.A7J15_11680"/>
<dbReference type="InterPro" id="IPR017871">
    <property type="entry name" value="ABC_transporter-like_CS"/>
</dbReference>
<feature type="domain" description="ABC transporter" evidence="5">
    <location>
        <begin position="9"/>
        <end position="260"/>
    </location>
</feature>
<dbReference type="InterPro" id="IPR050319">
    <property type="entry name" value="ABC_transp_ATP-bind"/>
</dbReference>
<proteinExistence type="inferred from homology"/>
<dbReference type="SMART" id="SM00382">
    <property type="entry name" value="AAA"/>
    <property type="match status" value="1"/>
</dbReference>
<name>A0A1B9NIK3_9MICO</name>
<keyword evidence="3" id="KW-0547">Nucleotide-binding</keyword>
<dbReference type="Pfam" id="PF00005">
    <property type="entry name" value="ABC_tran"/>
    <property type="match status" value="1"/>
</dbReference>
<keyword evidence="7" id="KW-1185">Reference proteome</keyword>
<accession>A0A1B9NIK3</accession>
<dbReference type="InterPro" id="IPR013563">
    <property type="entry name" value="Oligopep_ABC_C"/>
</dbReference>
<comment type="similarity">
    <text evidence="1">Belongs to the ABC transporter superfamily.</text>
</comment>
<protein>
    <submittedName>
        <fullName evidence="6">Peptide ABC transporter substrate-binding protein</fullName>
    </submittedName>
</protein>
<dbReference type="Pfam" id="PF08352">
    <property type="entry name" value="oligo_HPY"/>
    <property type="match status" value="1"/>
</dbReference>
<dbReference type="GO" id="GO:0005524">
    <property type="term" value="F:ATP binding"/>
    <property type="evidence" value="ECO:0007669"/>
    <property type="project" value="UniProtKB-KW"/>
</dbReference>
<dbReference type="Proteomes" id="UP000093355">
    <property type="component" value="Unassembled WGS sequence"/>
</dbReference>
<evidence type="ECO:0000313" key="7">
    <source>
        <dbReference type="Proteomes" id="UP000093355"/>
    </source>
</evidence>
<evidence type="ECO:0000256" key="1">
    <source>
        <dbReference type="ARBA" id="ARBA00005417"/>
    </source>
</evidence>
<dbReference type="EMBL" id="LXMD01000002">
    <property type="protein sequence ID" value="OCG76442.1"/>
    <property type="molecule type" value="Genomic_DNA"/>
</dbReference>
<dbReference type="Gene3D" id="3.40.50.300">
    <property type="entry name" value="P-loop containing nucleotide triphosphate hydrolases"/>
    <property type="match status" value="1"/>
</dbReference>
<dbReference type="GO" id="GO:0016887">
    <property type="term" value="F:ATP hydrolysis activity"/>
    <property type="evidence" value="ECO:0007669"/>
    <property type="project" value="InterPro"/>
</dbReference>
<reference evidence="6 7" key="1">
    <citation type="submission" date="2016-05" db="EMBL/GenBank/DDBJ databases">
        <authorList>
            <person name="Lavstsen T."/>
            <person name="Jespersen J.S."/>
        </authorList>
    </citation>
    <scope>NUCLEOTIDE SEQUENCE [LARGE SCALE GENOMIC DNA]</scope>
    <source>
        <strain evidence="6 7">YLB-01</strain>
    </source>
</reference>
<dbReference type="FunFam" id="3.40.50.300:FF:000016">
    <property type="entry name" value="Oligopeptide ABC transporter ATP-binding component"/>
    <property type="match status" value="1"/>
</dbReference>
<dbReference type="OrthoDB" id="8481147at2"/>
<sequence length="341" mass="36503">MATTQGPILRLTDVTKEFTVRSGRGALAPQSTLRAVDGATLAIGDGETFALVGESGSGKSTLGRLAVGLLPVTSGTVDFEGEELTAMSKAQLRARRRRMQVVFQDPLGSLNPRMSVGDIIAEPLRVFEGLRGKALEDRVTELLEQVGLNPARRTARPRAMSGGQRQRVGIARAIALNPSLILADEAVSALDVSVQAQITNLMVDLRERLGLSYLFIAHGLPIVRHIAQRVGVMYLGRLVEVGPTEQIFADPQHPYTRALLAASPVPDPSITRERILLKGEPPSPMNLPSGCRFRTRCPIAQDVCAEVAPPRITVGANEVECHFPGAPVPEADSPELIGALP</sequence>
<comment type="caution">
    <text evidence="6">The sequence shown here is derived from an EMBL/GenBank/DDBJ whole genome shotgun (WGS) entry which is preliminary data.</text>
</comment>
<dbReference type="SUPFAM" id="SSF52540">
    <property type="entry name" value="P-loop containing nucleoside triphosphate hydrolases"/>
    <property type="match status" value="1"/>
</dbReference>
<dbReference type="InterPro" id="IPR003593">
    <property type="entry name" value="AAA+_ATPase"/>
</dbReference>
<dbReference type="InterPro" id="IPR027417">
    <property type="entry name" value="P-loop_NTPase"/>
</dbReference>
<dbReference type="GO" id="GO:0015833">
    <property type="term" value="P:peptide transport"/>
    <property type="evidence" value="ECO:0007669"/>
    <property type="project" value="InterPro"/>
</dbReference>
<gene>
    <name evidence="6" type="ORF">A7J15_11680</name>
</gene>
<dbReference type="RefSeq" id="WP_067028182.1">
    <property type="nucleotide sequence ID" value="NZ_JRNY01000011.1"/>
</dbReference>
<evidence type="ECO:0000256" key="3">
    <source>
        <dbReference type="ARBA" id="ARBA00022741"/>
    </source>
</evidence>
<dbReference type="PANTHER" id="PTHR43776:SF7">
    <property type="entry name" value="D,D-DIPEPTIDE TRANSPORT ATP-BINDING PROTEIN DDPF-RELATED"/>
    <property type="match status" value="1"/>
</dbReference>
<organism evidence="6 7">
    <name type="scientific">Microbacterium sediminis</name>
    <dbReference type="NCBI Taxonomy" id="904291"/>
    <lineage>
        <taxon>Bacteria</taxon>
        <taxon>Bacillati</taxon>
        <taxon>Actinomycetota</taxon>
        <taxon>Actinomycetes</taxon>
        <taxon>Micrococcales</taxon>
        <taxon>Microbacteriaceae</taxon>
        <taxon>Microbacterium</taxon>
    </lineage>
</organism>
<dbReference type="AlphaFoldDB" id="A0A1B9NIK3"/>
<keyword evidence="4" id="KW-0067">ATP-binding</keyword>